<dbReference type="FunFam" id="3.30.70.330:FF:000382">
    <property type="entry name" value="G-patch domain-containing protein"/>
    <property type="match status" value="1"/>
</dbReference>
<evidence type="ECO:0000313" key="9">
    <source>
        <dbReference type="EMBL" id="ABP00896.1"/>
    </source>
</evidence>
<dbReference type="GO" id="GO:0009637">
    <property type="term" value="P:response to blue light"/>
    <property type="evidence" value="ECO:0007669"/>
    <property type="project" value="EnsemblPlants"/>
</dbReference>
<evidence type="ECO:0000256" key="7">
    <source>
        <dbReference type="SAM" id="MobiDB-lite"/>
    </source>
</evidence>
<dbReference type="InterPro" id="IPR000467">
    <property type="entry name" value="G_patch_dom"/>
</dbReference>
<dbReference type="GO" id="GO:0071011">
    <property type="term" value="C:precatalytic spliceosome"/>
    <property type="evidence" value="ECO:0007669"/>
    <property type="project" value="TreeGrafter"/>
</dbReference>
<dbReference type="HOGENOM" id="CLU_835195_0_0_1"/>
<evidence type="ECO:0000259" key="8">
    <source>
        <dbReference type="PROSITE" id="PS50174"/>
    </source>
</evidence>
<dbReference type="eggNOG" id="KOG1996">
    <property type="taxonomic scope" value="Eukaryota"/>
</dbReference>
<dbReference type="GeneID" id="5006793"/>
<dbReference type="AlphaFoldDB" id="A4SB95"/>
<comment type="subcellular location">
    <subcellularLocation>
        <location evidence="1">Nucleus</location>
    </subcellularLocation>
</comment>
<keyword evidence="10" id="KW-1185">Reference proteome</keyword>
<dbReference type="PANTHER" id="PTHR13288:SF8">
    <property type="entry name" value="SPLICING FACTOR 45"/>
    <property type="match status" value="1"/>
</dbReference>
<dbReference type="Gramene" id="ABP00896">
    <property type="protein sequence ID" value="ABP00896"/>
    <property type="gene ID" value="OSTLU_29530"/>
</dbReference>
<dbReference type="GO" id="GO:0010029">
    <property type="term" value="P:regulation of seed germination"/>
    <property type="evidence" value="ECO:0007669"/>
    <property type="project" value="EnsemblPlants"/>
</dbReference>
<dbReference type="Proteomes" id="UP000001568">
    <property type="component" value="Chromosome 20"/>
</dbReference>
<dbReference type="RefSeq" id="XP_001422579.1">
    <property type="nucleotide sequence ID" value="XM_001422542.1"/>
</dbReference>
<evidence type="ECO:0000256" key="2">
    <source>
        <dbReference type="ARBA" id="ARBA00022664"/>
    </source>
</evidence>
<evidence type="ECO:0000256" key="3">
    <source>
        <dbReference type="ARBA" id="ARBA00022884"/>
    </source>
</evidence>
<feature type="compositionally biased region" description="Basic and acidic residues" evidence="7">
    <location>
        <begin position="85"/>
        <end position="95"/>
    </location>
</feature>
<dbReference type="PANTHER" id="PTHR13288">
    <property type="entry name" value="SPLICING FACTOR 45 SPF45"/>
    <property type="match status" value="1"/>
</dbReference>
<feature type="region of interest" description="Disordered" evidence="7">
    <location>
        <begin position="22"/>
        <end position="130"/>
    </location>
</feature>
<evidence type="ECO:0000256" key="6">
    <source>
        <dbReference type="PIRNR" id="PIRNR031066"/>
    </source>
</evidence>
<dbReference type="GO" id="GO:0009737">
    <property type="term" value="P:response to abscisic acid"/>
    <property type="evidence" value="ECO:0007669"/>
    <property type="project" value="EnsemblPlants"/>
</dbReference>
<dbReference type="OrthoDB" id="5411533at2759"/>
<sequence>MRAKGAIGGKAGVLRAQANALRAARSRTLRDAEARRAESKKRARERKEDSRGGEDEVKTIEVAVASDEEETDDVDDGYDPAAPNDYERTLAERAERARRRRDLNANEELRKELESKRKAMESQRSAMDREEVLGVDGREARRRRLAMGRDAGASRDTNSASGAQKANKGKSAAEKMMEKMGWTKGRGLGKSEQGMTTPLEVRKDSATSGKIVNAAPVIFEKKKVPLRGKPTPVLLLRNVVLAGEVVDTLEDDVAEHCEKFGDVVRVFIFEIEEEGFAKEETVRIFVEFVDTKTAISAGAELDGRVFANRVVKASYYDVERFEAGDLGPQAGET</sequence>
<dbReference type="InterPro" id="IPR040052">
    <property type="entry name" value="RBM17"/>
</dbReference>
<name>A4SB95_OSTLU</name>
<dbReference type="GO" id="GO:0009651">
    <property type="term" value="P:response to salt stress"/>
    <property type="evidence" value="ECO:0007669"/>
    <property type="project" value="EnsemblPlants"/>
</dbReference>
<dbReference type="STRING" id="436017.A4SB95"/>
<dbReference type="InterPro" id="IPR035979">
    <property type="entry name" value="RBD_domain_sf"/>
</dbReference>
<feature type="compositionally biased region" description="Acidic residues" evidence="7">
    <location>
        <begin position="66"/>
        <end position="78"/>
    </location>
</feature>
<dbReference type="GO" id="GO:0010218">
    <property type="term" value="P:response to far red light"/>
    <property type="evidence" value="ECO:0007669"/>
    <property type="project" value="EnsemblPlants"/>
</dbReference>
<keyword evidence="5" id="KW-0539">Nucleus</keyword>
<dbReference type="GO" id="GO:0010114">
    <property type="term" value="P:response to red light"/>
    <property type="evidence" value="ECO:0007669"/>
    <property type="project" value="EnsemblPlants"/>
</dbReference>
<dbReference type="GO" id="GO:0010099">
    <property type="term" value="P:regulation of photomorphogenesis"/>
    <property type="evidence" value="ECO:0007669"/>
    <property type="project" value="EnsemblPlants"/>
</dbReference>
<dbReference type="OMA" id="HACFYDE"/>
<dbReference type="PROSITE" id="PS50174">
    <property type="entry name" value="G_PATCH"/>
    <property type="match status" value="1"/>
</dbReference>
<dbReference type="GO" id="GO:0043484">
    <property type="term" value="P:regulation of RNA splicing"/>
    <property type="evidence" value="ECO:0007669"/>
    <property type="project" value="UniProtKB-UniRule"/>
</dbReference>
<dbReference type="GO" id="GO:0010119">
    <property type="term" value="P:regulation of stomatal movement"/>
    <property type="evidence" value="ECO:0007669"/>
    <property type="project" value="EnsemblPlants"/>
</dbReference>
<dbReference type="GO" id="GO:0016607">
    <property type="term" value="C:nuclear speck"/>
    <property type="evidence" value="ECO:0007669"/>
    <property type="project" value="EnsemblPlants"/>
</dbReference>
<evidence type="ECO:0000256" key="4">
    <source>
        <dbReference type="ARBA" id="ARBA00023187"/>
    </source>
</evidence>
<feature type="region of interest" description="Disordered" evidence="7">
    <location>
        <begin position="146"/>
        <end position="174"/>
    </location>
</feature>
<dbReference type="KEGG" id="olu:OSTLU_29530"/>
<evidence type="ECO:0000313" key="10">
    <source>
        <dbReference type="Proteomes" id="UP000001568"/>
    </source>
</evidence>
<feature type="compositionally biased region" description="Basic and acidic residues" evidence="7">
    <location>
        <begin position="28"/>
        <end position="37"/>
    </location>
</feature>
<keyword evidence="4 6" id="KW-0508">mRNA splicing</keyword>
<keyword evidence="3 6" id="KW-0694">RNA-binding</keyword>
<feature type="domain" description="G-patch" evidence="8">
    <location>
        <begin position="169"/>
        <end position="209"/>
    </location>
</feature>
<dbReference type="PIRSF" id="PIRSF031066">
    <property type="entry name" value="Splicing_factor_SPF45"/>
    <property type="match status" value="1"/>
</dbReference>
<accession>A4SB95</accession>
<dbReference type="InterPro" id="IPR000504">
    <property type="entry name" value="RRM_dom"/>
</dbReference>
<dbReference type="InterPro" id="IPR012677">
    <property type="entry name" value="Nucleotide-bd_a/b_plait_sf"/>
</dbReference>
<dbReference type="GO" id="GO:0003723">
    <property type="term" value="F:RNA binding"/>
    <property type="evidence" value="ECO:0007669"/>
    <property type="project" value="UniProtKB-UniRule"/>
</dbReference>
<protein>
    <recommendedName>
        <fullName evidence="8">G-patch domain-containing protein</fullName>
    </recommendedName>
</protein>
<dbReference type="InterPro" id="IPR003954">
    <property type="entry name" value="RRM_euk-type"/>
</dbReference>
<dbReference type="Pfam" id="PF01585">
    <property type="entry name" value="G-patch"/>
    <property type="match status" value="1"/>
</dbReference>
<dbReference type="SMART" id="SM00361">
    <property type="entry name" value="RRM_1"/>
    <property type="match status" value="1"/>
</dbReference>
<evidence type="ECO:0000256" key="1">
    <source>
        <dbReference type="ARBA" id="ARBA00004123"/>
    </source>
</evidence>
<feature type="compositionally biased region" description="Polar residues" evidence="7">
    <location>
        <begin position="155"/>
        <end position="164"/>
    </location>
</feature>
<dbReference type="GO" id="GO:0045292">
    <property type="term" value="P:mRNA cis splicing, via spliceosome"/>
    <property type="evidence" value="ECO:0007669"/>
    <property type="project" value="UniProtKB-UniRule"/>
</dbReference>
<dbReference type="SMART" id="SM00443">
    <property type="entry name" value="G_patch"/>
    <property type="match status" value="1"/>
</dbReference>
<reference evidence="9 10" key="1">
    <citation type="journal article" date="2007" name="Proc. Natl. Acad. Sci. U.S.A.">
        <title>The tiny eukaryote Ostreococcus provides genomic insights into the paradox of plankton speciation.</title>
        <authorList>
            <person name="Palenik B."/>
            <person name="Grimwood J."/>
            <person name="Aerts A."/>
            <person name="Rouze P."/>
            <person name="Salamov A."/>
            <person name="Putnam N."/>
            <person name="Dupont C."/>
            <person name="Jorgensen R."/>
            <person name="Derelle E."/>
            <person name="Rombauts S."/>
            <person name="Zhou K."/>
            <person name="Otillar R."/>
            <person name="Merchant S.S."/>
            <person name="Podell S."/>
            <person name="Gaasterland T."/>
            <person name="Napoli C."/>
            <person name="Gendler K."/>
            <person name="Manuell A."/>
            <person name="Tai V."/>
            <person name="Vallon O."/>
            <person name="Piganeau G."/>
            <person name="Jancek S."/>
            <person name="Heijde M."/>
            <person name="Jabbari K."/>
            <person name="Bowler C."/>
            <person name="Lohr M."/>
            <person name="Robbens S."/>
            <person name="Werner G."/>
            <person name="Dubchak I."/>
            <person name="Pazour G.J."/>
            <person name="Ren Q."/>
            <person name="Paulsen I."/>
            <person name="Delwiche C."/>
            <person name="Schmutz J."/>
            <person name="Rokhsar D."/>
            <person name="Van de Peer Y."/>
            <person name="Moreau H."/>
            <person name="Grigoriev I.V."/>
        </authorList>
    </citation>
    <scope>NUCLEOTIDE SEQUENCE [LARGE SCALE GENOMIC DNA]</scope>
    <source>
        <strain evidence="9 10">CCE9901</strain>
    </source>
</reference>
<feature type="compositionally biased region" description="Basic and acidic residues" evidence="7">
    <location>
        <begin position="45"/>
        <end position="59"/>
    </location>
</feature>
<keyword evidence="2 6" id="KW-0507">mRNA processing</keyword>
<dbReference type="GO" id="GO:0009507">
    <property type="term" value="C:chloroplast"/>
    <property type="evidence" value="ECO:0007669"/>
    <property type="project" value="UniProtKB-UniRule"/>
</dbReference>
<organism evidence="9 10">
    <name type="scientific">Ostreococcus lucimarinus (strain CCE9901)</name>
    <dbReference type="NCBI Taxonomy" id="436017"/>
    <lineage>
        <taxon>Eukaryota</taxon>
        <taxon>Viridiplantae</taxon>
        <taxon>Chlorophyta</taxon>
        <taxon>Mamiellophyceae</taxon>
        <taxon>Mamiellales</taxon>
        <taxon>Bathycoccaceae</taxon>
        <taxon>Ostreococcus</taxon>
    </lineage>
</organism>
<dbReference type="Pfam" id="PF00076">
    <property type="entry name" value="RRM_1"/>
    <property type="match status" value="1"/>
</dbReference>
<proteinExistence type="predicted"/>
<feature type="compositionally biased region" description="Basic and acidic residues" evidence="7">
    <location>
        <begin position="102"/>
        <end position="130"/>
    </location>
</feature>
<dbReference type="Gene3D" id="3.30.70.330">
    <property type="match status" value="1"/>
</dbReference>
<gene>
    <name evidence="9" type="ORF">OSTLU_29530</name>
</gene>
<dbReference type="GO" id="GO:0010017">
    <property type="term" value="P:red or far-red light signaling pathway"/>
    <property type="evidence" value="ECO:0007669"/>
    <property type="project" value="EnsemblPlants"/>
</dbReference>
<dbReference type="EMBL" id="CP000600">
    <property type="protein sequence ID" value="ABP00896.1"/>
    <property type="molecule type" value="Genomic_DNA"/>
</dbReference>
<dbReference type="SUPFAM" id="SSF54928">
    <property type="entry name" value="RNA-binding domain, RBD"/>
    <property type="match status" value="1"/>
</dbReference>
<evidence type="ECO:0000256" key="5">
    <source>
        <dbReference type="ARBA" id="ARBA00023242"/>
    </source>
</evidence>